<dbReference type="Proteomes" id="UP000813463">
    <property type="component" value="Chromosome 5"/>
</dbReference>
<proteinExistence type="predicted"/>
<evidence type="ECO:0000259" key="1">
    <source>
        <dbReference type="Pfam" id="PF03108"/>
    </source>
</evidence>
<feature type="domain" description="Transposase MuDR plant" evidence="1">
    <location>
        <begin position="97"/>
        <end position="156"/>
    </location>
</feature>
<dbReference type="PANTHER" id="PTHR31973">
    <property type="entry name" value="POLYPROTEIN, PUTATIVE-RELATED"/>
    <property type="match status" value="1"/>
</dbReference>
<evidence type="ECO:0000313" key="2">
    <source>
        <dbReference type="Proteomes" id="UP000813463"/>
    </source>
</evidence>
<reference evidence="3 4" key="2">
    <citation type="submission" date="2025-05" db="UniProtKB">
        <authorList>
            <consortium name="RefSeq"/>
        </authorList>
    </citation>
    <scope>IDENTIFICATION</scope>
    <source>
        <tissue evidence="3 4">Leaf</tissue>
    </source>
</reference>
<keyword evidence="2" id="KW-1185">Reference proteome</keyword>
<reference evidence="2" key="1">
    <citation type="journal article" date="2021" name="Nat. Commun.">
        <title>Genomic analyses provide insights into spinach domestication and the genetic basis of agronomic traits.</title>
        <authorList>
            <person name="Cai X."/>
            <person name="Sun X."/>
            <person name="Xu C."/>
            <person name="Sun H."/>
            <person name="Wang X."/>
            <person name="Ge C."/>
            <person name="Zhang Z."/>
            <person name="Wang Q."/>
            <person name="Fei Z."/>
            <person name="Jiao C."/>
            <person name="Wang Q."/>
        </authorList>
    </citation>
    <scope>NUCLEOTIDE SEQUENCE [LARGE SCALE GENOMIC DNA]</scope>
    <source>
        <strain evidence="2">cv. Varoflay</strain>
    </source>
</reference>
<dbReference type="GeneID" id="110794498"/>
<evidence type="ECO:0000313" key="4">
    <source>
        <dbReference type="RefSeq" id="XP_056684595.1"/>
    </source>
</evidence>
<dbReference type="RefSeq" id="XP_021855171.2">
    <property type="nucleotide sequence ID" value="XM_021999479.2"/>
</dbReference>
<accession>A0A9R0IT94</accession>
<organism evidence="2 3">
    <name type="scientific">Spinacia oleracea</name>
    <name type="common">Spinach</name>
    <dbReference type="NCBI Taxonomy" id="3562"/>
    <lineage>
        <taxon>Eukaryota</taxon>
        <taxon>Viridiplantae</taxon>
        <taxon>Streptophyta</taxon>
        <taxon>Embryophyta</taxon>
        <taxon>Tracheophyta</taxon>
        <taxon>Spermatophyta</taxon>
        <taxon>Magnoliopsida</taxon>
        <taxon>eudicotyledons</taxon>
        <taxon>Gunneridae</taxon>
        <taxon>Pentapetalae</taxon>
        <taxon>Caryophyllales</taxon>
        <taxon>Chenopodiaceae</taxon>
        <taxon>Chenopodioideae</taxon>
        <taxon>Anserineae</taxon>
        <taxon>Spinacia</taxon>
    </lineage>
</organism>
<gene>
    <name evidence="3 4" type="primary">LOC110794498</name>
</gene>
<dbReference type="AlphaFoldDB" id="A0A9R0IT94"/>
<dbReference type="KEGG" id="soe:110794498"/>
<evidence type="ECO:0000313" key="3">
    <source>
        <dbReference type="RefSeq" id="XP_021855171.2"/>
    </source>
</evidence>
<dbReference type="PANTHER" id="PTHR31973:SF187">
    <property type="entry name" value="MUTATOR TRANSPOSASE MUDRA PROTEIN"/>
    <property type="match status" value="1"/>
</dbReference>
<dbReference type="InterPro" id="IPR004332">
    <property type="entry name" value="Transposase_MuDR"/>
</dbReference>
<dbReference type="RefSeq" id="XP_056684595.1">
    <property type="nucleotide sequence ID" value="XM_056828617.1"/>
</dbReference>
<name>A0A9R0IT94_SPIOL</name>
<sequence>MKAIISGGGPKRKLAVPCLIGSRNILEGVERDVGGVEVVPRVTRSEARLDEELKEGFNLADEVEYDSEDPGSLDGSDGEVDQSPVFNPETDFDHPIRLMVGLKFPSVEVFRRALRDHSIDKKYDYYLLHNGKKRVSAYRKYRCMCPWDPKRSKRSKCTCGKVICNFKVLAKKVKLEDSFHIRSIRLKHTCRTEVRNRKVTAEYLAHRYLEDWRSDPGWNLVKGFGERVLRETGSFCDYYKLWRARARARARSKLMLYGDGAEQYKRVWDYVHAVKKHNEGHV</sequence>
<protein>
    <recommendedName>
        <fullName evidence="1">Transposase MuDR plant domain-containing protein</fullName>
    </recommendedName>
</protein>
<dbReference type="Pfam" id="PF03108">
    <property type="entry name" value="DBD_Tnp_Mut"/>
    <property type="match status" value="1"/>
</dbReference>